<proteinExistence type="predicted"/>
<evidence type="ECO:0000313" key="5">
    <source>
        <dbReference type="Proteomes" id="UP000886653"/>
    </source>
</evidence>
<gene>
    <name evidence="4" type="ORF">CROQUDRAFT_687537</name>
</gene>
<dbReference type="InterPro" id="IPR054722">
    <property type="entry name" value="PolX-like_BBD"/>
</dbReference>
<feature type="signal peptide" evidence="2">
    <location>
        <begin position="1"/>
        <end position="25"/>
    </location>
</feature>
<feature type="region of interest" description="Disordered" evidence="1">
    <location>
        <begin position="76"/>
        <end position="129"/>
    </location>
</feature>
<feature type="domain" description="Retrovirus-related Pol polyprotein from transposon TNT 1-94-like beta-barrel" evidence="3">
    <location>
        <begin position="166"/>
        <end position="243"/>
    </location>
</feature>
<organism evidence="4 5">
    <name type="scientific">Cronartium quercuum f. sp. fusiforme G11</name>
    <dbReference type="NCBI Taxonomy" id="708437"/>
    <lineage>
        <taxon>Eukaryota</taxon>
        <taxon>Fungi</taxon>
        <taxon>Dikarya</taxon>
        <taxon>Basidiomycota</taxon>
        <taxon>Pucciniomycotina</taxon>
        <taxon>Pucciniomycetes</taxon>
        <taxon>Pucciniales</taxon>
        <taxon>Coleosporiaceae</taxon>
        <taxon>Cronartium</taxon>
    </lineage>
</organism>
<name>A0A9P6TH70_9BASI</name>
<feature type="compositionally biased region" description="Basic and acidic residues" evidence="1">
    <location>
        <begin position="86"/>
        <end position="113"/>
    </location>
</feature>
<dbReference type="EMBL" id="MU167209">
    <property type="protein sequence ID" value="KAG0152182.1"/>
    <property type="molecule type" value="Genomic_DNA"/>
</dbReference>
<evidence type="ECO:0000259" key="3">
    <source>
        <dbReference type="Pfam" id="PF22936"/>
    </source>
</evidence>
<reference evidence="4" key="1">
    <citation type="submission" date="2013-11" db="EMBL/GenBank/DDBJ databases">
        <title>Genome sequence of the fusiform rust pathogen reveals effectors for host alternation and coevolution with pine.</title>
        <authorList>
            <consortium name="DOE Joint Genome Institute"/>
            <person name="Smith K."/>
            <person name="Pendleton A."/>
            <person name="Kubisiak T."/>
            <person name="Anderson C."/>
            <person name="Salamov A."/>
            <person name="Aerts A."/>
            <person name="Riley R."/>
            <person name="Clum A."/>
            <person name="Lindquist E."/>
            <person name="Ence D."/>
            <person name="Campbell M."/>
            <person name="Kronenberg Z."/>
            <person name="Feau N."/>
            <person name="Dhillon B."/>
            <person name="Hamelin R."/>
            <person name="Burleigh J."/>
            <person name="Smith J."/>
            <person name="Yandell M."/>
            <person name="Nelson C."/>
            <person name="Grigoriev I."/>
            <person name="Davis J."/>
        </authorList>
    </citation>
    <scope>NUCLEOTIDE SEQUENCE</scope>
    <source>
        <strain evidence="4">G11</strain>
    </source>
</reference>
<evidence type="ECO:0000256" key="2">
    <source>
        <dbReference type="SAM" id="SignalP"/>
    </source>
</evidence>
<comment type="caution">
    <text evidence="4">The sequence shown here is derived from an EMBL/GenBank/DDBJ whole genome shotgun (WGS) entry which is preliminary data.</text>
</comment>
<evidence type="ECO:0000256" key="1">
    <source>
        <dbReference type="SAM" id="MobiDB-lite"/>
    </source>
</evidence>
<evidence type="ECO:0000313" key="4">
    <source>
        <dbReference type="EMBL" id="KAG0152182.1"/>
    </source>
</evidence>
<sequence length="311" mass="34265">MMSWNTNYWALLINLALIMQKKIHTACIIKYDEVIQELTNWLDYKALLKKPTQQGITAVTISPEASIVQRSRPQFTAKKCYSRKSHSPEERFKKPGNEHKQQDNAEASLKESTIEELQASSDQMSIPSASATYTHPSASAIGTSNSSAEHASPKLTSSCILIIFALIDTMATHHMFIKHEAFTTYTDGCHEAQMLNLVGRKATLPIHSQGTLLIAPLDGSKLLLEDVLHMPGLKHTLMGGTILLHLGYITSPDGARGFKVEKDGITVFQGSLSPNDSLLHVKISIHHPLSASAISNDIALQLHHCLSHPNY</sequence>
<feature type="chain" id="PRO_5040262521" description="Retrovirus-related Pol polyprotein from transposon TNT 1-94-like beta-barrel domain-containing protein" evidence="2">
    <location>
        <begin position="26"/>
        <end position="311"/>
    </location>
</feature>
<feature type="compositionally biased region" description="Polar residues" evidence="1">
    <location>
        <begin position="118"/>
        <end position="129"/>
    </location>
</feature>
<protein>
    <recommendedName>
        <fullName evidence="3">Retrovirus-related Pol polyprotein from transposon TNT 1-94-like beta-barrel domain-containing protein</fullName>
    </recommendedName>
</protein>
<dbReference type="Pfam" id="PF22936">
    <property type="entry name" value="Pol_BBD"/>
    <property type="match status" value="1"/>
</dbReference>
<accession>A0A9P6TH70</accession>
<keyword evidence="2" id="KW-0732">Signal</keyword>
<keyword evidence="5" id="KW-1185">Reference proteome</keyword>
<dbReference type="Proteomes" id="UP000886653">
    <property type="component" value="Unassembled WGS sequence"/>
</dbReference>
<dbReference type="AlphaFoldDB" id="A0A9P6TH70"/>